<name>A0ABD6ETI3_9BILA</name>
<comment type="caution">
    <text evidence="2">The sequence shown here is derived from an EMBL/GenBank/DDBJ whole genome shotgun (WGS) entry which is preliminary data.</text>
</comment>
<keyword evidence="1" id="KW-0732">Signal</keyword>
<dbReference type="AlphaFoldDB" id="A0ABD6ETI3"/>
<evidence type="ECO:0000256" key="1">
    <source>
        <dbReference type="SAM" id="SignalP"/>
    </source>
</evidence>
<dbReference type="Proteomes" id="UP001608902">
    <property type="component" value="Unassembled WGS sequence"/>
</dbReference>
<proteinExistence type="predicted"/>
<evidence type="ECO:0000313" key="3">
    <source>
        <dbReference type="Proteomes" id="UP001608902"/>
    </source>
</evidence>
<accession>A0ABD6ETI3</accession>
<gene>
    <name evidence="2" type="ORF">AB6A40_009549</name>
</gene>
<sequence>MQMCLVLFILVLVAVSTVTPHGESTIQFDNVPNCASHVFVISSRKCPEHCVYLGCASGACSTPDTCVCHGCENMLKPIP</sequence>
<keyword evidence="3" id="KW-1185">Reference proteome</keyword>
<evidence type="ECO:0000313" key="2">
    <source>
        <dbReference type="EMBL" id="MFH4982840.1"/>
    </source>
</evidence>
<feature type="signal peptide" evidence="1">
    <location>
        <begin position="1"/>
        <end position="17"/>
    </location>
</feature>
<protein>
    <submittedName>
        <fullName evidence="2">Uncharacterized protein</fullName>
    </submittedName>
</protein>
<reference evidence="2 3" key="1">
    <citation type="submission" date="2024-08" db="EMBL/GenBank/DDBJ databases">
        <title>Gnathostoma spinigerum genome.</title>
        <authorList>
            <person name="Gonzalez-Bertolin B."/>
            <person name="Monzon S."/>
            <person name="Zaballos A."/>
            <person name="Jimenez P."/>
            <person name="Dekumyoy P."/>
            <person name="Varona S."/>
            <person name="Cuesta I."/>
            <person name="Sumanam S."/>
            <person name="Adisakwattana P."/>
            <person name="Gasser R.B."/>
            <person name="Hernandez-Gonzalez A."/>
            <person name="Young N.D."/>
            <person name="Perteguer M.J."/>
        </authorList>
    </citation>
    <scope>NUCLEOTIDE SEQUENCE [LARGE SCALE GENOMIC DNA]</scope>
    <source>
        <strain evidence="2">AL3</strain>
        <tissue evidence="2">Liver</tissue>
    </source>
</reference>
<dbReference type="EMBL" id="JBGFUD010010244">
    <property type="protein sequence ID" value="MFH4982840.1"/>
    <property type="molecule type" value="Genomic_DNA"/>
</dbReference>
<feature type="chain" id="PRO_5044806023" evidence="1">
    <location>
        <begin position="18"/>
        <end position="79"/>
    </location>
</feature>
<organism evidence="2 3">
    <name type="scientific">Gnathostoma spinigerum</name>
    <dbReference type="NCBI Taxonomy" id="75299"/>
    <lineage>
        <taxon>Eukaryota</taxon>
        <taxon>Metazoa</taxon>
        <taxon>Ecdysozoa</taxon>
        <taxon>Nematoda</taxon>
        <taxon>Chromadorea</taxon>
        <taxon>Rhabditida</taxon>
        <taxon>Spirurina</taxon>
        <taxon>Gnathostomatomorpha</taxon>
        <taxon>Gnathostomatoidea</taxon>
        <taxon>Gnathostomatidae</taxon>
        <taxon>Gnathostoma</taxon>
    </lineage>
</organism>